<feature type="compositionally biased region" description="Basic and acidic residues" evidence="7">
    <location>
        <begin position="311"/>
        <end position="327"/>
    </location>
</feature>
<evidence type="ECO:0000256" key="1">
    <source>
        <dbReference type="ARBA" id="ARBA00004123"/>
    </source>
</evidence>
<evidence type="ECO:0000256" key="6">
    <source>
        <dbReference type="RuleBase" id="RU000682"/>
    </source>
</evidence>
<organism evidence="9 10">
    <name type="scientific">Spirodela intermedia</name>
    <name type="common">Intermediate duckweed</name>
    <dbReference type="NCBI Taxonomy" id="51605"/>
    <lineage>
        <taxon>Eukaryota</taxon>
        <taxon>Viridiplantae</taxon>
        <taxon>Streptophyta</taxon>
        <taxon>Embryophyta</taxon>
        <taxon>Tracheophyta</taxon>
        <taxon>Spermatophyta</taxon>
        <taxon>Magnoliopsida</taxon>
        <taxon>Liliopsida</taxon>
        <taxon>Araceae</taxon>
        <taxon>Lemnoideae</taxon>
        <taxon>Spirodela</taxon>
    </lineage>
</organism>
<evidence type="ECO:0000256" key="4">
    <source>
        <dbReference type="ARBA" id="ARBA00023242"/>
    </source>
</evidence>
<dbReference type="EMBL" id="LR746272">
    <property type="protein sequence ID" value="CAA7403157.1"/>
    <property type="molecule type" value="Genomic_DNA"/>
</dbReference>
<dbReference type="AlphaFoldDB" id="A0A7I8KZ99"/>
<feature type="domain" description="Homeobox" evidence="8">
    <location>
        <begin position="269"/>
        <end position="316"/>
    </location>
</feature>
<reference evidence="9" key="1">
    <citation type="submission" date="2020-02" db="EMBL/GenBank/DDBJ databases">
        <authorList>
            <person name="Scholz U."/>
            <person name="Mascher M."/>
            <person name="Fiebig A."/>
        </authorList>
    </citation>
    <scope>NUCLEOTIDE SEQUENCE</scope>
</reference>
<feature type="compositionally biased region" description="Acidic residues" evidence="7">
    <location>
        <begin position="140"/>
        <end position="151"/>
    </location>
</feature>
<feature type="compositionally biased region" description="Acidic residues" evidence="7">
    <location>
        <begin position="95"/>
        <end position="106"/>
    </location>
</feature>
<evidence type="ECO:0000256" key="2">
    <source>
        <dbReference type="ARBA" id="ARBA00023125"/>
    </source>
</evidence>
<evidence type="ECO:0000256" key="7">
    <source>
        <dbReference type="SAM" id="MobiDB-lite"/>
    </source>
</evidence>
<dbReference type="Pfam" id="PF00046">
    <property type="entry name" value="Homeodomain"/>
    <property type="match status" value="1"/>
</dbReference>
<dbReference type="OrthoDB" id="514822at2759"/>
<dbReference type="GO" id="GO:0003677">
    <property type="term" value="F:DNA binding"/>
    <property type="evidence" value="ECO:0007669"/>
    <property type="project" value="UniProtKB-UniRule"/>
</dbReference>
<evidence type="ECO:0000313" key="9">
    <source>
        <dbReference type="EMBL" id="CAA7403157.1"/>
    </source>
</evidence>
<evidence type="ECO:0000256" key="3">
    <source>
        <dbReference type="ARBA" id="ARBA00023155"/>
    </source>
</evidence>
<keyword evidence="3 5" id="KW-0371">Homeobox</keyword>
<name>A0A7I8KZ99_SPIIN</name>
<dbReference type="SUPFAM" id="SSF46689">
    <property type="entry name" value="Homeodomain-like"/>
    <property type="match status" value="1"/>
</dbReference>
<dbReference type="Proteomes" id="UP000663760">
    <property type="component" value="Chromosome 9"/>
</dbReference>
<dbReference type="GO" id="GO:0000981">
    <property type="term" value="F:DNA-binding transcription factor activity, RNA polymerase II-specific"/>
    <property type="evidence" value="ECO:0007669"/>
    <property type="project" value="TreeGrafter"/>
</dbReference>
<keyword evidence="4 5" id="KW-0539">Nucleus</keyword>
<evidence type="ECO:0000259" key="8">
    <source>
        <dbReference type="PROSITE" id="PS50071"/>
    </source>
</evidence>
<dbReference type="PANTHER" id="PTHR15467:SF9">
    <property type="entry name" value="HOMEOBOX DOMAIN-CONTAINING PROTEIN"/>
    <property type="match status" value="1"/>
</dbReference>
<dbReference type="PROSITE" id="PS50071">
    <property type="entry name" value="HOMEOBOX_2"/>
    <property type="match status" value="1"/>
</dbReference>
<dbReference type="GO" id="GO:0005634">
    <property type="term" value="C:nucleus"/>
    <property type="evidence" value="ECO:0007669"/>
    <property type="project" value="UniProtKB-SubCell"/>
</dbReference>
<keyword evidence="10" id="KW-1185">Reference proteome</keyword>
<keyword evidence="2 5" id="KW-0238">DNA-binding</keyword>
<sequence>MLRLAAADGYPFSRPASSLPLRFSRPSRFSSLVACARRGGKKSSPTGQNGGAPRKAKKPLPVDEADEEDIDEDAFEALFSLLEEDLKKDNLSGADFDDEISEEDLERLERELAAALGDDEDDDDEDEDGGSSGGASAGPDDTDDDDEDDEDLRLPKLKNWQLRRLASALKIGRRKTNIKSLSAELGLERAVVLECLRDPPPNLLLMVATLPDKAVEERPLPEPIEEDASVEVHAEQVDAPAGAAPAAERAPVHAMKASWAMNKRLKKVQVETLERVYARARRPTNTMISSIVHTTNLPWKTVVKWFEDKRVEDGEPERRQPFRRSEHGTVFSSNG</sequence>
<dbReference type="SMART" id="SM00389">
    <property type="entry name" value="HOX"/>
    <property type="match status" value="1"/>
</dbReference>
<dbReference type="InterPro" id="IPR009057">
    <property type="entry name" value="Homeodomain-like_sf"/>
</dbReference>
<gene>
    <name evidence="9" type="ORF">SI8410_09013835</name>
</gene>
<proteinExistence type="predicted"/>
<protein>
    <recommendedName>
        <fullName evidence="8">Homeobox domain-containing protein</fullName>
    </recommendedName>
</protein>
<dbReference type="CDD" id="cd00086">
    <property type="entry name" value="homeodomain"/>
    <property type="match status" value="1"/>
</dbReference>
<evidence type="ECO:0000256" key="5">
    <source>
        <dbReference type="PROSITE-ProRule" id="PRU00108"/>
    </source>
</evidence>
<feature type="compositionally biased region" description="Acidic residues" evidence="7">
    <location>
        <begin position="117"/>
        <end position="129"/>
    </location>
</feature>
<evidence type="ECO:0000313" key="10">
    <source>
        <dbReference type="Proteomes" id="UP000663760"/>
    </source>
</evidence>
<dbReference type="InterPro" id="IPR001356">
    <property type="entry name" value="HD"/>
</dbReference>
<feature type="region of interest" description="Disordered" evidence="7">
    <location>
        <begin position="311"/>
        <end position="335"/>
    </location>
</feature>
<feature type="region of interest" description="Disordered" evidence="7">
    <location>
        <begin position="35"/>
        <end position="71"/>
    </location>
</feature>
<feature type="region of interest" description="Disordered" evidence="7">
    <location>
        <begin position="91"/>
        <end position="154"/>
    </location>
</feature>
<dbReference type="PANTHER" id="PTHR15467">
    <property type="entry name" value="ZINC-FINGERS AND HOMEOBOXES RELATED"/>
    <property type="match status" value="1"/>
</dbReference>
<feature type="DNA-binding region" description="Homeobox" evidence="5">
    <location>
        <begin position="271"/>
        <end position="317"/>
    </location>
</feature>
<accession>A0A7I8KZ99</accession>
<comment type="subcellular location">
    <subcellularLocation>
        <location evidence="1 5 6">Nucleus</location>
    </subcellularLocation>
</comment>
<dbReference type="Gene3D" id="1.10.10.60">
    <property type="entry name" value="Homeodomain-like"/>
    <property type="match status" value="1"/>
</dbReference>